<dbReference type="Proteomes" id="UP000249324">
    <property type="component" value="Unassembled WGS sequence"/>
</dbReference>
<comment type="caution">
    <text evidence="2">The sequence shown here is derived from an EMBL/GenBank/DDBJ whole genome shotgun (WGS) entry which is preliminary data.</text>
</comment>
<protein>
    <submittedName>
        <fullName evidence="2">DUF4442 domain-containing protein</fullName>
    </submittedName>
    <submittedName>
        <fullName evidence="1">Hotdog fold domain-containing protein</fullName>
    </submittedName>
</protein>
<reference evidence="1 3" key="3">
    <citation type="journal article" date="2021" name="BMC Genomics">
        <title>Genome-resolved metagenome and metatranscriptome analyses of thermophilic composting reveal key bacterial players and their metabolic interactions.</title>
        <authorList>
            <person name="Braga L.P.P."/>
            <person name="Pereira R.V."/>
            <person name="Martins L.F."/>
            <person name="Moura L.M.S."/>
            <person name="Sanchez F.B."/>
            <person name="Patane J.S.L."/>
            <person name="da Silva A.M."/>
            <person name="Setubal J.C."/>
        </authorList>
    </citation>
    <scope>NUCLEOTIDE SEQUENCE [LARGE SCALE GENOMIC DNA]</scope>
    <source>
        <strain evidence="1">ZC4RG45</strain>
    </source>
</reference>
<dbReference type="Gene3D" id="3.10.129.10">
    <property type="entry name" value="Hotdog Thioesterase"/>
    <property type="match status" value="1"/>
</dbReference>
<dbReference type="STRING" id="1111738.GCA_000427905_00209"/>
<sequence length="155" mass="16978">MPRTLDLWRTASRLPGGRLLFSAAVMARAPYFATVLPTVRVMEPGRAEVTAPKWFGVHNHIGTFHAIATCNLAEVAMGMLAEATVPSSHRWLPKSMTVRYVAKARSRLRAVATLDELPAFGPAGFDLPVPVTVYGTDGRPVTEAVITLWITPRKR</sequence>
<evidence type="ECO:0000313" key="2">
    <source>
        <dbReference type="EMBL" id="PZN01226.1"/>
    </source>
</evidence>
<reference evidence="1" key="1">
    <citation type="submission" date="2018-05" db="EMBL/GenBank/DDBJ databases">
        <authorList>
            <person name="Moura L."/>
            <person name="Setubal J.C."/>
        </authorList>
    </citation>
    <scope>NUCLEOTIDE SEQUENCE</scope>
    <source>
        <strain evidence="1">ZC4RG45</strain>
    </source>
</reference>
<evidence type="ECO:0000313" key="1">
    <source>
        <dbReference type="EMBL" id="MFO7191285.1"/>
    </source>
</evidence>
<dbReference type="EMBL" id="QGUI02000022">
    <property type="protein sequence ID" value="MFO7191285.1"/>
    <property type="molecule type" value="Genomic_DNA"/>
</dbReference>
<dbReference type="CDD" id="cd03443">
    <property type="entry name" value="PaaI_thioesterase"/>
    <property type="match status" value="1"/>
</dbReference>
<gene>
    <name evidence="1" type="ORF">DIU77_003465</name>
    <name evidence="2" type="ORF">DIU77_01380</name>
</gene>
<evidence type="ECO:0000313" key="3">
    <source>
        <dbReference type="Proteomes" id="UP000249324"/>
    </source>
</evidence>
<reference evidence="2" key="2">
    <citation type="submission" date="2018-05" db="EMBL/GenBank/DDBJ databases">
        <authorList>
            <person name="Lanie J.A."/>
            <person name="Ng W.-L."/>
            <person name="Kazmierczak K.M."/>
            <person name="Andrzejewski T.M."/>
            <person name="Davidsen T.M."/>
            <person name="Wayne K.J."/>
            <person name="Tettelin H."/>
            <person name="Glass J.I."/>
            <person name="Rusch D."/>
            <person name="Podicherti R."/>
            <person name="Tsui H.-C.T."/>
            <person name="Winkler M.E."/>
        </authorList>
    </citation>
    <scope>NUCLEOTIDE SEQUENCE</scope>
    <source>
        <strain evidence="2">ZC4RG45</strain>
    </source>
</reference>
<dbReference type="EMBL" id="QGUI01000028">
    <property type="protein sequence ID" value="PZN01226.1"/>
    <property type="molecule type" value="Genomic_DNA"/>
</dbReference>
<dbReference type="SUPFAM" id="SSF54637">
    <property type="entry name" value="Thioesterase/thiol ester dehydrase-isomerase"/>
    <property type="match status" value="1"/>
</dbReference>
<dbReference type="AlphaFoldDB" id="A0A2W4JU44"/>
<organism evidence="2">
    <name type="scientific">Thermocrispum agreste</name>
    <dbReference type="NCBI Taxonomy" id="37925"/>
    <lineage>
        <taxon>Bacteria</taxon>
        <taxon>Bacillati</taxon>
        <taxon>Actinomycetota</taxon>
        <taxon>Actinomycetes</taxon>
        <taxon>Pseudonocardiales</taxon>
        <taxon>Pseudonocardiaceae</taxon>
        <taxon>Thermocrispum</taxon>
    </lineage>
</organism>
<dbReference type="Pfam" id="PF14539">
    <property type="entry name" value="DUF4442"/>
    <property type="match status" value="1"/>
</dbReference>
<proteinExistence type="predicted"/>
<reference evidence="1" key="4">
    <citation type="submission" date="2023-08" db="EMBL/GenBank/DDBJ databases">
        <authorList>
            <person name="Guima S.E.S."/>
            <person name="Martins L.F."/>
            <person name="Silva A.M."/>
            <person name="Setubal J.C."/>
        </authorList>
    </citation>
    <scope>NUCLEOTIDE SEQUENCE</scope>
    <source>
        <strain evidence="1">ZC4RG45</strain>
    </source>
</reference>
<accession>A0A2W4JU44</accession>
<dbReference type="InterPro" id="IPR027961">
    <property type="entry name" value="DUF4442"/>
</dbReference>
<name>A0A2W4JU44_9PSEU</name>
<dbReference type="InterPro" id="IPR029069">
    <property type="entry name" value="HotDog_dom_sf"/>
</dbReference>